<evidence type="ECO:0000313" key="2">
    <source>
        <dbReference type="EMBL" id="SNX75309.1"/>
    </source>
</evidence>
<evidence type="ECO:0000256" key="1">
    <source>
        <dbReference type="SAM" id="MobiDB-lite"/>
    </source>
</evidence>
<dbReference type="Proteomes" id="UP000219546">
    <property type="component" value="Unassembled WGS sequence"/>
</dbReference>
<reference evidence="2 3" key="1">
    <citation type="submission" date="2017-08" db="EMBL/GenBank/DDBJ databases">
        <authorList>
            <person name="de Groot N.N."/>
        </authorList>
    </citation>
    <scope>NUCLEOTIDE SEQUENCE [LARGE SCALE GENOMIC DNA]</scope>
    <source>
        <strain evidence="2 3">JC228</strain>
    </source>
</reference>
<dbReference type="OrthoDB" id="2088498at2"/>
<name>A0A285D6A3_9BACI</name>
<evidence type="ECO:0008006" key="4">
    <source>
        <dbReference type="Google" id="ProtNLM"/>
    </source>
</evidence>
<sequence length="1145" mass="128653">MAQRPTRLIDGGGQLNPFSRLQSKYQSNANKLFGGFTPYNPPSGSYYRDLGERAYQKKLEEEERKKAAKKAEKDNELYAKYGINVEGDSSTVKADDYFMEEEPIPYDAERNQSIDNDRFAGRYSVENSEAEQRIRKALSKKPKETEEEERGGLLGFLDRYLVPISTGATEVLFPGNNEAIAQNEIERDGEITNPITKAALKDRGLETDILQGTGTILGYTAPVSQGYKVGNVALNRLGALNRIQNPYGQRAIKGATAGTLTELGLSAENEFVNPEAGDLREYALRTGFGALGGGVFDPAVYGLGQVARRGLGSLRNSVDQYLPNQETMQSWANTLRPDANGNVPSNVLALPEPQLRLPGPTREAVPQPEEPPLQFRRTIQVEPTGGNNLNPFESISPNEQSLFQTQPRGFEAIRANREVAATREPNTTSNGFDPKEDLNKISGFRAATADVYRIFREAFGENYEQMGKPVIEKLDKAKKDYTDMQEKWLNKLETEVVKKLGIKKGSKDSALVQRYGEGNISLEELKRQAPNKWKDIVEADKWFRQAYDELHGTINQARQEIYPNDPDRLLPKLDNYYRHFRELSGLTGLRNIFDSPSQISPELAGLSQHTNPSSKFHGFMQRRGLGPYKDDAVGGFLEYIPNASYATNIDRVIPEFKNLRKDLVEGLGDDGSQNQFIEFLYNYSNDLAGKTNPYLDRNLQQLLDVAKIDGRKAMSVLNWVNNRVKKNVILGNVGSALAQLANIPNGIAFAKQHSLNGAYRAITSILDKNAPIHKSPFLKERYIDGMYRKFDTKWFEQPEKLAGWMISTSDRIGTSFIWNSAYTKGLKQGVPNPIKYADDNTRNLIAGRGVGEVPLLQKSKAFQFMMPFTLEVANLWHVMRDFVKAKDFGAIATLFLANFLLNKGMEETRGFGVTFDPIDATLDAVGDEELTNLQRVGRLGGEVLTNLPAGQFLANLYPEYGQIGNVTGLPTREQLFGERNPQRFGTGLLVQDAITDPIFKFALPFGGNQLKKTLEGAEALTNEGEYKKDSSLPFVGENEKLRFPIENPSLWNSSKGLLFGPSAFDEASEFYDNDRRLLSEKQTEDYEKLREYGKGKEFYDDLMKQREIATIERKIKEVDENEEMTHAEKQMEILRLLSKLQQYNQ</sequence>
<evidence type="ECO:0000313" key="3">
    <source>
        <dbReference type="Proteomes" id="UP000219546"/>
    </source>
</evidence>
<dbReference type="RefSeq" id="WP_097160408.1">
    <property type="nucleotide sequence ID" value="NZ_JBEPMQ010000014.1"/>
</dbReference>
<organism evidence="2 3">
    <name type="scientific">Bacillus oleivorans</name>
    <dbReference type="NCBI Taxonomy" id="1448271"/>
    <lineage>
        <taxon>Bacteria</taxon>
        <taxon>Bacillati</taxon>
        <taxon>Bacillota</taxon>
        <taxon>Bacilli</taxon>
        <taxon>Bacillales</taxon>
        <taxon>Bacillaceae</taxon>
        <taxon>Bacillus</taxon>
    </lineage>
</organism>
<protein>
    <recommendedName>
        <fullName evidence="4">Large polyvalent protein associated domain-containing protein</fullName>
    </recommendedName>
</protein>
<gene>
    <name evidence="2" type="ORF">SAMN05877753_111146</name>
</gene>
<proteinExistence type="predicted"/>
<keyword evidence="3" id="KW-1185">Reference proteome</keyword>
<dbReference type="AlphaFoldDB" id="A0A285D6A3"/>
<accession>A0A285D6A3</accession>
<feature type="region of interest" description="Disordered" evidence="1">
    <location>
        <begin position="130"/>
        <end position="149"/>
    </location>
</feature>
<dbReference type="EMBL" id="OAOP01000011">
    <property type="protein sequence ID" value="SNX75309.1"/>
    <property type="molecule type" value="Genomic_DNA"/>
</dbReference>